<dbReference type="RefSeq" id="WP_191750481.1">
    <property type="nucleotide sequence ID" value="NZ_JACSQZ010000042.1"/>
</dbReference>
<reference evidence="2 3" key="1">
    <citation type="submission" date="2020-08" db="EMBL/GenBank/DDBJ databases">
        <title>A Genomic Blueprint of the Chicken Gut Microbiome.</title>
        <authorList>
            <person name="Gilroy R."/>
            <person name="Ravi A."/>
            <person name="Getino M."/>
            <person name="Pursley I."/>
            <person name="Horton D.L."/>
            <person name="Alikhan N.-F."/>
            <person name="Baker D."/>
            <person name="Gharbi K."/>
            <person name="Hall N."/>
            <person name="Watson M."/>
            <person name="Adriaenssens E.M."/>
            <person name="Foster-Nyarko E."/>
            <person name="Jarju S."/>
            <person name="Secka A."/>
            <person name="Antonio M."/>
            <person name="Oren A."/>
            <person name="Chaudhuri R."/>
            <person name="La Ragione R.M."/>
            <person name="Hildebrand F."/>
            <person name="Pallen M.J."/>
        </authorList>
    </citation>
    <scope>NUCLEOTIDE SEQUENCE [LARGE SCALE GENOMIC DNA]</scope>
    <source>
        <strain evidence="2 3">Sa3CUN1</strain>
    </source>
</reference>
<keyword evidence="1" id="KW-0472">Membrane</keyword>
<comment type="caution">
    <text evidence="2">The sequence shown here is derived from an EMBL/GenBank/DDBJ whole genome shotgun (WGS) entry which is preliminary data.</text>
</comment>
<keyword evidence="1" id="KW-0812">Transmembrane</keyword>
<evidence type="ECO:0000256" key="1">
    <source>
        <dbReference type="SAM" id="Phobius"/>
    </source>
</evidence>
<feature type="transmembrane region" description="Helical" evidence="1">
    <location>
        <begin position="6"/>
        <end position="23"/>
    </location>
</feature>
<feature type="transmembrane region" description="Helical" evidence="1">
    <location>
        <begin position="70"/>
        <end position="91"/>
    </location>
</feature>
<name>A0ABR8Q5L6_9CLOT</name>
<feature type="transmembrane region" description="Helical" evidence="1">
    <location>
        <begin position="35"/>
        <end position="58"/>
    </location>
</feature>
<feature type="transmembrane region" description="Helical" evidence="1">
    <location>
        <begin position="158"/>
        <end position="176"/>
    </location>
</feature>
<proteinExistence type="predicted"/>
<protein>
    <recommendedName>
        <fullName evidence="4">DUF3169 family protein</fullName>
    </recommendedName>
</protein>
<gene>
    <name evidence="2" type="ORF">H9660_11275</name>
</gene>
<evidence type="ECO:0008006" key="4">
    <source>
        <dbReference type="Google" id="ProtNLM"/>
    </source>
</evidence>
<organism evidence="2 3">
    <name type="scientific">Clostridium gallinarum</name>
    <dbReference type="NCBI Taxonomy" id="2762246"/>
    <lineage>
        <taxon>Bacteria</taxon>
        <taxon>Bacillati</taxon>
        <taxon>Bacillota</taxon>
        <taxon>Clostridia</taxon>
        <taxon>Eubacteriales</taxon>
        <taxon>Clostridiaceae</taxon>
        <taxon>Clostridium</taxon>
    </lineage>
</organism>
<keyword evidence="3" id="KW-1185">Reference proteome</keyword>
<sequence>MKYLINVVIILILLGIVVSIITWQNNKNLINKMKITFINTVSIIPKVLLSGCILFVIFEIILKSLKINEVFLDILIISIYGVIIVLLGDYISRIIIKRISHNNVCKEYGGRTLTEKEMKEILNGNQKGFFYWNYILNFLISGLLYSLITEFILSETNLLIIILMSLTSIIFYGTLFKRII</sequence>
<dbReference type="EMBL" id="JACSQZ010000042">
    <property type="protein sequence ID" value="MBD7915726.1"/>
    <property type="molecule type" value="Genomic_DNA"/>
</dbReference>
<keyword evidence="1" id="KW-1133">Transmembrane helix</keyword>
<evidence type="ECO:0000313" key="3">
    <source>
        <dbReference type="Proteomes" id="UP000640335"/>
    </source>
</evidence>
<feature type="transmembrane region" description="Helical" evidence="1">
    <location>
        <begin position="129"/>
        <end position="152"/>
    </location>
</feature>
<evidence type="ECO:0000313" key="2">
    <source>
        <dbReference type="EMBL" id="MBD7915726.1"/>
    </source>
</evidence>
<accession>A0ABR8Q5L6</accession>
<dbReference type="Proteomes" id="UP000640335">
    <property type="component" value="Unassembled WGS sequence"/>
</dbReference>